<dbReference type="Proteomes" id="UP000242329">
    <property type="component" value="Unassembled WGS sequence"/>
</dbReference>
<dbReference type="STRING" id="1123382.SAMN02745221_01981"/>
<dbReference type="NCBIfam" id="TIGR02862">
    <property type="entry name" value="spore_BofA"/>
    <property type="match status" value="1"/>
</dbReference>
<name>A0A1M5R9Q7_9FIRM</name>
<feature type="transmembrane region" description="Helical" evidence="1">
    <location>
        <begin position="63"/>
        <end position="87"/>
    </location>
</feature>
<keyword evidence="1" id="KW-1133">Transmembrane helix</keyword>
<protein>
    <submittedName>
        <fullName evidence="2">Inhibitor of the pro-sigma K processing machinery</fullName>
    </submittedName>
</protein>
<dbReference type="Pfam" id="PF07441">
    <property type="entry name" value="BofA"/>
    <property type="match status" value="1"/>
</dbReference>
<keyword evidence="1" id="KW-0472">Membrane</keyword>
<evidence type="ECO:0000313" key="3">
    <source>
        <dbReference type="Proteomes" id="UP000242329"/>
    </source>
</evidence>
<proteinExistence type="predicted"/>
<keyword evidence="1" id="KW-0812">Transmembrane</keyword>
<accession>A0A1M5R9Q7</accession>
<dbReference type="AlphaFoldDB" id="A0A1M5R9Q7"/>
<feature type="transmembrane region" description="Helical" evidence="1">
    <location>
        <begin position="34"/>
        <end position="57"/>
    </location>
</feature>
<feature type="transmembrane region" description="Helical" evidence="1">
    <location>
        <begin position="6"/>
        <end position="25"/>
    </location>
</feature>
<keyword evidence="3" id="KW-1185">Reference proteome</keyword>
<dbReference type="InterPro" id="IPR010001">
    <property type="entry name" value="BofA"/>
</dbReference>
<gene>
    <name evidence="2" type="ORF">SAMN02745221_01981</name>
</gene>
<dbReference type="EMBL" id="FQWY01000045">
    <property type="protein sequence ID" value="SHH23065.1"/>
    <property type="molecule type" value="Genomic_DNA"/>
</dbReference>
<dbReference type="RefSeq" id="WP_242939048.1">
    <property type="nucleotide sequence ID" value="NZ_FQWY01000045.1"/>
</dbReference>
<reference evidence="3" key="1">
    <citation type="submission" date="2016-11" db="EMBL/GenBank/DDBJ databases">
        <authorList>
            <person name="Varghese N."/>
            <person name="Submissions S."/>
        </authorList>
    </citation>
    <scope>NUCLEOTIDE SEQUENCE [LARGE SCALE GENOMIC DNA]</scope>
    <source>
        <strain evidence="3">DSM 11003</strain>
    </source>
</reference>
<sequence>MEILNIVMAAVLLLVIIYIITQVVLKPIKILGKLIINSVLGLILLIVTNYIGAFFAFKVAINLLTVLIAGFLGIPGVLLLICFQMLLK</sequence>
<evidence type="ECO:0000313" key="2">
    <source>
        <dbReference type="EMBL" id="SHH23065.1"/>
    </source>
</evidence>
<organism evidence="2 3">
    <name type="scientific">Thermosyntropha lipolytica DSM 11003</name>
    <dbReference type="NCBI Taxonomy" id="1123382"/>
    <lineage>
        <taxon>Bacteria</taxon>
        <taxon>Bacillati</taxon>
        <taxon>Bacillota</taxon>
        <taxon>Clostridia</taxon>
        <taxon>Eubacteriales</taxon>
        <taxon>Syntrophomonadaceae</taxon>
        <taxon>Thermosyntropha</taxon>
    </lineage>
</organism>
<evidence type="ECO:0000256" key="1">
    <source>
        <dbReference type="SAM" id="Phobius"/>
    </source>
</evidence>